<organism evidence="1 2">
    <name type="scientific">Clostridium oryzae</name>
    <dbReference type="NCBI Taxonomy" id="1450648"/>
    <lineage>
        <taxon>Bacteria</taxon>
        <taxon>Bacillati</taxon>
        <taxon>Bacillota</taxon>
        <taxon>Clostridia</taxon>
        <taxon>Eubacteriales</taxon>
        <taxon>Clostridiaceae</taxon>
        <taxon>Clostridium</taxon>
    </lineage>
</organism>
<proteinExistence type="predicted"/>
<dbReference type="EMBL" id="MZGV01000070">
    <property type="protein sequence ID" value="OPJ57878.1"/>
    <property type="molecule type" value="Genomic_DNA"/>
</dbReference>
<reference evidence="1 2" key="1">
    <citation type="submission" date="2017-03" db="EMBL/GenBank/DDBJ databases">
        <title>Genome sequence of Clostridium oryzae DSM 28571.</title>
        <authorList>
            <person name="Poehlein A."/>
            <person name="Daniel R."/>
        </authorList>
    </citation>
    <scope>NUCLEOTIDE SEQUENCE [LARGE SCALE GENOMIC DNA]</scope>
    <source>
        <strain evidence="1 2">DSM 28571</strain>
    </source>
</reference>
<evidence type="ECO:0000313" key="2">
    <source>
        <dbReference type="Proteomes" id="UP000190080"/>
    </source>
</evidence>
<comment type="caution">
    <text evidence="1">The sequence shown here is derived from an EMBL/GenBank/DDBJ whole genome shotgun (WGS) entry which is preliminary data.</text>
</comment>
<sequence>MHGKVIYVDFSKSKKAYRHRNKFTAFFYNIKNKISGLFTFSNSSSVYYNKNDVRYFKKSI</sequence>
<name>A0A1V4ICZ7_9CLOT</name>
<dbReference type="STRING" id="1450648.CLORY_38940"/>
<gene>
    <name evidence="1" type="ORF">CLORY_38940</name>
</gene>
<dbReference type="Proteomes" id="UP000190080">
    <property type="component" value="Unassembled WGS sequence"/>
</dbReference>
<keyword evidence="2" id="KW-1185">Reference proteome</keyword>
<evidence type="ECO:0000313" key="1">
    <source>
        <dbReference type="EMBL" id="OPJ57878.1"/>
    </source>
</evidence>
<accession>A0A1V4ICZ7</accession>
<dbReference type="AlphaFoldDB" id="A0A1V4ICZ7"/>
<protein>
    <submittedName>
        <fullName evidence="1">Uncharacterized protein</fullName>
    </submittedName>
</protein>